<feature type="transmembrane region" description="Helical" evidence="11">
    <location>
        <begin position="250"/>
        <end position="270"/>
    </location>
</feature>
<evidence type="ECO:0000256" key="7">
    <source>
        <dbReference type="ARBA" id="ARBA00022989"/>
    </source>
</evidence>
<proteinExistence type="predicted"/>
<dbReference type="PANTHER" id="PTHR15860:SF0">
    <property type="entry name" value="LP20373P"/>
    <property type="match status" value="1"/>
</dbReference>
<evidence type="ECO:0000256" key="5">
    <source>
        <dbReference type="ARBA" id="ARBA00022786"/>
    </source>
</evidence>
<dbReference type="InterPro" id="IPR013083">
    <property type="entry name" value="Znf_RING/FYVE/PHD"/>
</dbReference>
<organism evidence="13 14">
    <name type="scientific">Steinernema glaseri</name>
    <dbReference type="NCBI Taxonomy" id="37863"/>
    <lineage>
        <taxon>Eukaryota</taxon>
        <taxon>Metazoa</taxon>
        <taxon>Ecdysozoa</taxon>
        <taxon>Nematoda</taxon>
        <taxon>Chromadorea</taxon>
        <taxon>Rhabditida</taxon>
        <taxon>Tylenchina</taxon>
        <taxon>Panagrolaimomorpha</taxon>
        <taxon>Strongyloidoidea</taxon>
        <taxon>Steinernematidae</taxon>
        <taxon>Steinernema</taxon>
    </lineage>
</organism>
<dbReference type="PROSITE" id="PS50089">
    <property type="entry name" value="ZF_RING_2"/>
    <property type="match status" value="1"/>
</dbReference>
<comment type="subcellular location">
    <subcellularLocation>
        <location evidence="1">Membrane</location>
        <topology evidence="1">Multi-pass membrane protein</topology>
    </subcellularLocation>
</comment>
<evidence type="ECO:0000259" key="12">
    <source>
        <dbReference type="PROSITE" id="PS50089"/>
    </source>
</evidence>
<dbReference type="InterPro" id="IPR044235">
    <property type="entry name" value="RNFT1/2"/>
</dbReference>
<dbReference type="GO" id="GO:0008270">
    <property type="term" value="F:zinc ion binding"/>
    <property type="evidence" value="ECO:0007669"/>
    <property type="project" value="UniProtKB-KW"/>
</dbReference>
<dbReference type="Proteomes" id="UP000095287">
    <property type="component" value="Unplaced"/>
</dbReference>
<evidence type="ECO:0000256" key="3">
    <source>
        <dbReference type="ARBA" id="ARBA00022723"/>
    </source>
</evidence>
<evidence type="ECO:0000256" key="1">
    <source>
        <dbReference type="ARBA" id="ARBA00004141"/>
    </source>
</evidence>
<evidence type="ECO:0000313" key="13">
    <source>
        <dbReference type="Proteomes" id="UP000095287"/>
    </source>
</evidence>
<evidence type="ECO:0000313" key="14">
    <source>
        <dbReference type="WBParaSite" id="L893_g22897.t1"/>
    </source>
</evidence>
<accession>A0A1I7Z4Z0</accession>
<dbReference type="GO" id="GO:0061630">
    <property type="term" value="F:ubiquitin protein ligase activity"/>
    <property type="evidence" value="ECO:0007669"/>
    <property type="project" value="InterPro"/>
</dbReference>
<dbReference type="SUPFAM" id="SSF57850">
    <property type="entry name" value="RING/U-box"/>
    <property type="match status" value="1"/>
</dbReference>
<dbReference type="SMART" id="SM00184">
    <property type="entry name" value="RING"/>
    <property type="match status" value="1"/>
</dbReference>
<feature type="transmembrane region" description="Helical" evidence="11">
    <location>
        <begin position="290"/>
        <end position="312"/>
    </location>
</feature>
<dbReference type="WBParaSite" id="L893_g22897.t1">
    <property type="protein sequence ID" value="L893_g22897.t1"/>
    <property type="gene ID" value="L893_g22897"/>
</dbReference>
<keyword evidence="5" id="KW-0833">Ubl conjugation pathway</keyword>
<feature type="transmembrane region" description="Helical" evidence="11">
    <location>
        <begin position="356"/>
        <end position="373"/>
    </location>
</feature>
<dbReference type="GO" id="GO:0016020">
    <property type="term" value="C:membrane"/>
    <property type="evidence" value="ECO:0007669"/>
    <property type="project" value="UniProtKB-SubCell"/>
</dbReference>
<dbReference type="InterPro" id="IPR017907">
    <property type="entry name" value="Znf_RING_CS"/>
</dbReference>
<feature type="region of interest" description="Disordered" evidence="10">
    <location>
        <begin position="94"/>
        <end position="114"/>
    </location>
</feature>
<dbReference type="InterPro" id="IPR001841">
    <property type="entry name" value="Znf_RING"/>
</dbReference>
<evidence type="ECO:0000256" key="11">
    <source>
        <dbReference type="SAM" id="Phobius"/>
    </source>
</evidence>
<dbReference type="GO" id="GO:1904294">
    <property type="term" value="P:positive regulation of ERAD pathway"/>
    <property type="evidence" value="ECO:0007669"/>
    <property type="project" value="InterPro"/>
</dbReference>
<feature type="compositionally biased region" description="Basic and acidic residues" evidence="10">
    <location>
        <begin position="1"/>
        <end position="11"/>
    </location>
</feature>
<protein>
    <submittedName>
        <fullName evidence="14">RING-type domain-containing protein</fullName>
    </submittedName>
</protein>
<sequence length="469" mass="52900">MTDRAHPDDRNISAGAGNPASSNAGSPAGDWYPGFVQQTMNEYAGSADIGRGGDEFFRHLRTVGNAFLSRHQTSPNPQTSRDHNVFFAEQGLAGSSAARPSNHTGAGLNARRSTDSTSGVTVIDVDMGSPSSLINQTDELSDIDGEDVNDNEEEVDYSTREGLIRGLRRVSQRMNQPDTVCYSNNCHLLTLLLFQPIYCLLYIAVFIPFLLLVLLKNILDSIYQSIAFLIIVVGHIFMSQLFSESGTHGVKFWIMMGLSLFTTFETLVHMESLSFLKDSLIFLTVPKSDAEATFASILYVVIVTSYMAKTAFTIFKLAVSVTPVFSEKRKRRLYQWLEYTCIMYCNLLPFPQWLRYFNNVFFFILYILLKFCLSSKMIRCWVLNTKCLFRLSTIGTIPTTEEIAKDDHCSICCSTFSQPIKLSCNHLFCEDCVTTWLDKQDTCPICRQKVTTEDNNYKNGESQLFPTFY</sequence>
<keyword evidence="3" id="KW-0479">Metal-binding</keyword>
<dbReference type="Pfam" id="PF13920">
    <property type="entry name" value="zf-C3HC4_3"/>
    <property type="match status" value="1"/>
</dbReference>
<keyword evidence="6" id="KW-0862">Zinc</keyword>
<dbReference type="Gene3D" id="3.30.40.10">
    <property type="entry name" value="Zinc/RING finger domain, C3HC4 (zinc finger)"/>
    <property type="match status" value="1"/>
</dbReference>
<evidence type="ECO:0000256" key="2">
    <source>
        <dbReference type="ARBA" id="ARBA00022692"/>
    </source>
</evidence>
<evidence type="ECO:0000256" key="9">
    <source>
        <dbReference type="PROSITE-ProRule" id="PRU00175"/>
    </source>
</evidence>
<dbReference type="PROSITE" id="PS00518">
    <property type="entry name" value="ZF_RING_1"/>
    <property type="match status" value="1"/>
</dbReference>
<evidence type="ECO:0000256" key="4">
    <source>
        <dbReference type="ARBA" id="ARBA00022771"/>
    </source>
</evidence>
<feature type="transmembrane region" description="Helical" evidence="11">
    <location>
        <begin position="221"/>
        <end position="238"/>
    </location>
</feature>
<keyword evidence="13" id="KW-1185">Reference proteome</keyword>
<dbReference type="AlphaFoldDB" id="A0A1I7Z4Z0"/>
<reference evidence="14" key="1">
    <citation type="submission" date="2016-11" db="UniProtKB">
        <authorList>
            <consortium name="WormBaseParasite"/>
        </authorList>
    </citation>
    <scope>IDENTIFICATION</scope>
</reference>
<feature type="domain" description="RING-type" evidence="12">
    <location>
        <begin position="409"/>
        <end position="447"/>
    </location>
</feature>
<evidence type="ECO:0000256" key="10">
    <source>
        <dbReference type="SAM" id="MobiDB-lite"/>
    </source>
</evidence>
<feature type="compositionally biased region" description="Low complexity" evidence="10">
    <location>
        <begin position="13"/>
        <end position="29"/>
    </location>
</feature>
<name>A0A1I7Z4Z0_9BILA</name>
<feature type="transmembrane region" description="Helical" evidence="11">
    <location>
        <begin position="197"/>
        <end position="215"/>
    </location>
</feature>
<keyword evidence="7 11" id="KW-1133">Transmembrane helix</keyword>
<keyword evidence="8 11" id="KW-0472">Membrane</keyword>
<feature type="region of interest" description="Disordered" evidence="10">
    <location>
        <begin position="1"/>
        <end position="33"/>
    </location>
</feature>
<evidence type="ECO:0000256" key="8">
    <source>
        <dbReference type="ARBA" id="ARBA00023136"/>
    </source>
</evidence>
<evidence type="ECO:0000256" key="6">
    <source>
        <dbReference type="ARBA" id="ARBA00022833"/>
    </source>
</evidence>
<keyword evidence="2 11" id="KW-0812">Transmembrane</keyword>
<keyword evidence="4 9" id="KW-0863">Zinc-finger</keyword>
<dbReference type="PANTHER" id="PTHR15860">
    <property type="entry name" value="UNCHARACTERIZED RING FINGER-CONTAINING PROTEIN"/>
    <property type="match status" value="1"/>
</dbReference>